<sequence>MADMTSNASLIGEGGGQSATSNGDNDIDSHLDGVWTCFDFNDAKWAKQLRNFLSNSSSQDTDILICVEGVTIDSIDLVDDQLDKLNIKGRRSFYPTDQTFRVKMVSTQHELICILLIKFLIGGLRFLGALEDYLRSQRTRRTRYADGGLKEPDDCFLPYHAEIATWLKQRRDCPQISVEVALSETLQKLNTDIRMWLVRTRLQTRTAVGIKVDRRRLKLVATVWGFSSEGLFQLHDRLVAGWGNADDIEFLRGCLMVIISEDIRQTDWFLGFSSVTNETGLRTFWENNGRPMQDAEGEDAEGEDAEGEDAQGEDAQGEGGEGEDPQGEGGEDEDDGRNQRATFGVPTELKILHRQFRSLPAPKRRRAIRGTRLRRSWLINAFTQLAEFKMPMVQPQLI</sequence>
<dbReference type="EMBL" id="SWFS01000131">
    <property type="protein sequence ID" value="KAA8915922.1"/>
    <property type="molecule type" value="Genomic_DNA"/>
</dbReference>
<dbReference type="VEuPathDB" id="FungiDB:TRICI_001936"/>
<feature type="region of interest" description="Disordered" evidence="1">
    <location>
        <begin position="283"/>
        <end position="344"/>
    </location>
</feature>
<keyword evidence="3" id="KW-1185">Reference proteome</keyword>
<evidence type="ECO:0000313" key="2">
    <source>
        <dbReference type="EMBL" id="KAA8915922.1"/>
    </source>
</evidence>
<reference evidence="2" key="1">
    <citation type="journal article" date="2019" name="G3 (Bethesda)">
        <title>Genome Assemblies of Two Rare Opportunistic Yeast Pathogens: Diutina rugosa (syn. Candida rugosa) and Trichomonascus ciferrii (syn. Candida ciferrii).</title>
        <authorList>
            <person name="Mixao V."/>
            <person name="Saus E."/>
            <person name="Hansen A.P."/>
            <person name="Lass-Florl C."/>
            <person name="Gabaldon T."/>
        </authorList>
    </citation>
    <scope>NUCLEOTIDE SEQUENCE</scope>
    <source>
        <strain evidence="2">CBS 4856</strain>
    </source>
</reference>
<gene>
    <name evidence="2" type="ORF">TRICI_001936</name>
</gene>
<accession>A0A642V765</accession>
<dbReference type="AlphaFoldDB" id="A0A642V765"/>
<organism evidence="2 3">
    <name type="scientific">Trichomonascus ciferrii</name>
    <dbReference type="NCBI Taxonomy" id="44093"/>
    <lineage>
        <taxon>Eukaryota</taxon>
        <taxon>Fungi</taxon>
        <taxon>Dikarya</taxon>
        <taxon>Ascomycota</taxon>
        <taxon>Saccharomycotina</taxon>
        <taxon>Dipodascomycetes</taxon>
        <taxon>Dipodascales</taxon>
        <taxon>Trichomonascaceae</taxon>
        <taxon>Trichomonascus</taxon>
        <taxon>Trichomonascus ciferrii complex</taxon>
    </lineage>
</organism>
<name>A0A642V765_9ASCO</name>
<feature type="compositionally biased region" description="Acidic residues" evidence="1">
    <location>
        <begin position="295"/>
        <end position="335"/>
    </location>
</feature>
<dbReference type="Proteomes" id="UP000761534">
    <property type="component" value="Unassembled WGS sequence"/>
</dbReference>
<feature type="region of interest" description="Disordered" evidence="1">
    <location>
        <begin position="1"/>
        <end position="23"/>
    </location>
</feature>
<protein>
    <submittedName>
        <fullName evidence="2">Uncharacterized protein</fullName>
    </submittedName>
</protein>
<evidence type="ECO:0000313" key="3">
    <source>
        <dbReference type="Proteomes" id="UP000761534"/>
    </source>
</evidence>
<proteinExistence type="predicted"/>
<dbReference type="OrthoDB" id="76567at2759"/>
<comment type="caution">
    <text evidence="2">The sequence shown here is derived from an EMBL/GenBank/DDBJ whole genome shotgun (WGS) entry which is preliminary data.</text>
</comment>
<evidence type="ECO:0000256" key="1">
    <source>
        <dbReference type="SAM" id="MobiDB-lite"/>
    </source>
</evidence>